<dbReference type="Proteomes" id="UP001302349">
    <property type="component" value="Chromosome"/>
</dbReference>
<evidence type="ECO:0000313" key="2">
    <source>
        <dbReference type="Proteomes" id="UP001302349"/>
    </source>
</evidence>
<protein>
    <submittedName>
        <fullName evidence="1">WbqC family protein</fullName>
    </submittedName>
</protein>
<dbReference type="InterPro" id="IPR014985">
    <property type="entry name" value="WbqC"/>
</dbReference>
<dbReference type="Pfam" id="PF08889">
    <property type="entry name" value="WbqC"/>
    <property type="match status" value="2"/>
</dbReference>
<reference evidence="1 2" key="1">
    <citation type="journal article" date="2023" name="Microbiol. Resour. Announc.">
        <title>Complete Genome Sequence of Imperialibacter roseus strain P4T.</title>
        <authorList>
            <person name="Tizabi D.R."/>
            <person name="Bachvaroff T."/>
            <person name="Hill R.T."/>
        </authorList>
    </citation>
    <scope>NUCLEOTIDE SEQUENCE [LARGE SCALE GENOMIC DNA]</scope>
    <source>
        <strain evidence="1 2">P4T</strain>
    </source>
</reference>
<organism evidence="1 2">
    <name type="scientific">Imperialibacter roseus</name>
    <dbReference type="NCBI Taxonomy" id="1324217"/>
    <lineage>
        <taxon>Bacteria</taxon>
        <taxon>Pseudomonadati</taxon>
        <taxon>Bacteroidota</taxon>
        <taxon>Cytophagia</taxon>
        <taxon>Cytophagales</taxon>
        <taxon>Flammeovirgaceae</taxon>
        <taxon>Imperialibacter</taxon>
    </lineage>
</organism>
<keyword evidence="2" id="KW-1185">Reference proteome</keyword>
<name>A0ABZ0IQ22_9BACT</name>
<accession>A0ABZ0IQ22</accession>
<gene>
    <name evidence="1" type="ORF">RT717_27390</name>
</gene>
<proteinExistence type="predicted"/>
<evidence type="ECO:0000313" key="1">
    <source>
        <dbReference type="EMBL" id="WOK06796.1"/>
    </source>
</evidence>
<dbReference type="EMBL" id="CP136051">
    <property type="protein sequence ID" value="WOK06796.1"/>
    <property type="molecule type" value="Genomic_DNA"/>
</dbReference>
<dbReference type="RefSeq" id="WP_317489497.1">
    <property type="nucleotide sequence ID" value="NZ_CP136051.1"/>
</dbReference>
<sequence>MGAEKIVVCEFPLLPCIEYFAVWESFDKVIFDVHENYIKQSYRNRCIVLGANGPLALTVPVRHTAPKIHFHEVLIDNSISWQRPFWKGILSAYGKSPFFEFFGEDFQKAILSPTDRLLDFNEKLLSLCLKCAGLSDKFLQSEKYLLAKDFDFTDLRSKISPKSTNGEIDHFVPAVYQQNFGSEFVPNLSILDLIFCEGPNALHIIKKSSVKWPY</sequence>